<comment type="caution">
    <text evidence="2">The sequence shown here is derived from an EMBL/GenBank/DDBJ whole genome shotgun (WGS) entry which is preliminary data.</text>
</comment>
<name>A0A0C2MG06_THEKT</name>
<reference evidence="2 3" key="1">
    <citation type="journal article" date="2014" name="Genome Biol. Evol.">
        <title>The genome of the myxosporean Thelohanellus kitauei shows adaptations to nutrient acquisition within its fish host.</title>
        <authorList>
            <person name="Yang Y."/>
            <person name="Xiong J."/>
            <person name="Zhou Z."/>
            <person name="Huo F."/>
            <person name="Miao W."/>
            <person name="Ran C."/>
            <person name="Liu Y."/>
            <person name="Zhang J."/>
            <person name="Feng J."/>
            <person name="Wang M."/>
            <person name="Wang M."/>
            <person name="Wang L."/>
            <person name="Yao B."/>
        </authorList>
    </citation>
    <scope>NUCLEOTIDE SEQUENCE [LARGE SCALE GENOMIC DNA]</scope>
    <source>
        <strain evidence="2">Wuqing</strain>
    </source>
</reference>
<dbReference type="PANTHER" id="PTHR47163:SF2">
    <property type="entry name" value="SI:DKEY-17M8.2"/>
    <property type="match status" value="1"/>
</dbReference>
<keyword evidence="3" id="KW-1185">Reference proteome</keyword>
<accession>A0A0C2MG06</accession>
<evidence type="ECO:0000313" key="2">
    <source>
        <dbReference type="EMBL" id="KII60606.1"/>
    </source>
</evidence>
<proteinExistence type="predicted"/>
<dbReference type="InterPro" id="IPR053164">
    <property type="entry name" value="IS1016-like_transposase"/>
</dbReference>
<dbReference type="PANTHER" id="PTHR47163">
    <property type="entry name" value="DDE_TNP_IS1595 DOMAIN-CONTAINING PROTEIN"/>
    <property type="match status" value="1"/>
</dbReference>
<dbReference type="EMBL" id="JWZT01005556">
    <property type="protein sequence ID" value="KII60606.1"/>
    <property type="molecule type" value="Genomic_DNA"/>
</dbReference>
<dbReference type="OrthoDB" id="424490at2759"/>
<dbReference type="InterPro" id="IPR024445">
    <property type="entry name" value="Tnp_ISXO2-like"/>
</dbReference>
<dbReference type="Pfam" id="PF12762">
    <property type="entry name" value="DDE_Tnp_IS1595"/>
    <property type="match status" value="1"/>
</dbReference>
<feature type="domain" description="ISXO2-like transposase" evidence="1">
    <location>
        <begin position="188"/>
        <end position="241"/>
    </location>
</feature>
<evidence type="ECO:0000313" key="3">
    <source>
        <dbReference type="Proteomes" id="UP000031668"/>
    </source>
</evidence>
<sequence length="242" mass="27533">MEFCQKTCSANNVQEKWSNIKERMFLIKYGFLGTILKDIKIPMGGSYVGISSNRNRAVSVAFKKRLWLKKQNLFAETINARFSFGWSLDDSAEGRICHFLSDAQQRPRRWVVGMYDVAEKDIKIPMGGSYVGISSNRNRAVSVAFKKRLWLKKQNLFAETINARFSFGWSLDDSAEGRICHFLSDAQQRPRRWVVGMYDVAEKIGIVVCVPNRKAATLTEIIMRHVSAGSIIHTDGFACYKG</sequence>
<organism evidence="2 3">
    <name type="scientific">Thelohanellus kitauei</name>
    <name type="common">Myxosporean</name>
    <dbReference type="NCBI Taxonomy" id="669202"/>
    <lineage>
        <taxon>Eukaryota</taxon>
        <taxon>Metazoa</taxon>
        <taxon>Cnidaria</taxon>
        <taxon>Myxozoa</taxon>
        <taxon>Myxosporea</taxon>
        <taxon>Bivalvulida</taxon>
        <taxon>Platysporina</taxon>
        <taxon>Myxobolidae</taxon>
        <taxon>Thelohanellus</taxon>
    </lineage>
</organism>
<evidence type="ECO:0000259" key="1">
    <source>
        <dbReference type="Pfam" id="PF12762"/>
    </source>
</evidence>
<dbReference type="AlphaFoldDB" id="A0A0C2MG06"/>
<gene>
    <name evidence="2" type="ORF">RF11_07367</name>
</gene>
<dbReference type="Proteomes" id="UP000031668">
    <property type="component" value="Unassembled WGS sequence"/>
</dbReference>
<protein>
    <recommendedName>
        <fullName evidence="1">ISXO2-like transposase domain-containing protein</fullName>
    </recommendedName>
</protein>